<evidence type="ECO:0000313" key="6">
    <source>
        <dbReference type="EMBL" id="SDT40063.1"/>
    </source>
</evidence>
<dbReference type="RefSeq" id="WP_092545714.1">
    <property type="nucleotide sequence ID" value="NZ_BOMJ01000010.1"/>
</dbReference>
<dbReference type="Pfam" id="PF17754">
    <property type="entry name" value="TetR_C_14"/>
    <property type="match status" value="1"/>
</dbReference>
<dbReference type="Proteomes" id="UP000198688">
    <property type="component" value="Chromosome I"/>
</dbReference>
<dbReference type="PRINTS" id="PR00455">
    <property type="entry name" value="HTHTETR"/>
</dbReference>
<dbReference type="OrthoDB" id="956698at2"/>
<feature type="domain" description="HTH tetR-type" evidence="5">
    <location>
        <begin position="14"/>
        <end position="74"/>
    </location>
</feature>
<dbReference type="GO" id="GO:0003700">
    <property type="term" value="F:DNA-binding transcription factor activity"/>
    <property type="evidence" value="ECO:0007669"/>
    <property type="project" value="TreeGrafter"/>
</dbReference>
<dbReference type="PROSITE" id="PS50977">
    <property type="entry name" value="HTH_TETR_2"/>
    <property type="match status" value="1"/>
</dbReference>
<dbReference type="PANTHER" id="PTHR30055">
    <property type="entry name" value="HTH-TYPE TRANSCRIPTIONAL REGULATOR RUTR"/>
    <property type="match status" value="1"/>
</dbReference>
<reference evidence="6 7" key="1">
    <citation type="submission" date="2016-10" db="EMBL/GenBank/DDBJ databases">
        <authorList>
            <person name="de Groot N.N."/>
        </authorList>
    </citation>
    <scope>NUCLEOTIDE SEQUENCE [LARGE SCALE GENOMIC DNA]</scope>
    <source>
        <strain evidence="6 7">DSM 43941</strain>
    </source>
</reference>
<dbReference type="InterPro" id="IPR009057">
    <property type="entry name" value="Homeodomain-like_sf"/>
</dbReference>
<dbReference type="GO" id="GO:0000976">
    <property type="term" value="F:transcription cis-regulatory region binding"/>
    <property type="evidence" value="ECO:0007669"/>
    <property type="project" value="TreeGrafter"/>
</dbReference>
<gene>
    <name evidence="6" type="ORF">SAMN04489716_3625</name>
</gene>
<keyword evidence="3" id="KW-0804">Transcription</keyword>
<evidence type="ECO:0000256" key="3">
    <source>
        <dbReference type="ARBA" id="ARBA00023163"/>
    </source>
</evidence>
<keyword evidence="2 4" id="KW-0238">DNA-binding</keyword>
<protein>
    <submittedName>
        <fullName evidence="6">DNA-binding transcriptional regulator, AcrR family</fullName>
    </submittedName>
</protein>
<dbReference type="InterPro" id="IPR001647">
    <property type="entry name" value="HTH_TetR"/>
</dbReference>
<evidence type="ECO:0000256" key="2">
    <source>
        <dbReference type="ARBA" id="ARBA00023125"/>
    </source>
</evidence>
<sequence length="204" mass="22558">MSAPPTSLRERKKAKTRAAIRENAMRLFEEQGFTATTVEQIAEAAEVSPSTFFRYFPAKEDVILVDDVDSVLIQGIRTQPADVPPIEAILRALRTVFAEMEPQTWEFERRRQALLFSVPELRARMLHQMTDAIDLVADVLAERAGLPADDFSARVTAGAAVGAMLSVLPARRGPVEVVNPADIQRIEQALTLLQQGLPLSRPPD</sequence>
<evidence type="ECO:0000256" key="1">
    <source>
        <dbReference type="ARBA" id="ARBA00023015"/>
    </source>
</evidence>
<name>A0A1H2A2G3_9ACTN</name>
<dbReference type="AlphaFoldDB" id="A0A1H2A2G3"/>
<dbReference type="Pfam" id="PF00440">
    <property type="entry name" value="TetR_N"/>
    <property type="match status" value="1"/>
</dbReference>
<dbReference type="SUPFAM" id="SSF46689">
    <property type="entry name" value="Homeodomain-like"/>
    <property type="match status" value="1"/>
</dbReference>
<dbReference type="STRING" id="113562.SAMN04489716_3625"/>
<dbReference type="EMBL" id="LT629758">
    <property type="protein sequence ID" value="SDT40063.1"/>
    <property type="molecule type" value="Genomic_DNA"/>
</dbReference>
<feature type="DNA-binding region" description="H-T-H motif" evidence="4">
    <location>
        <begin position="37"/>
        <end position="56"/>
    </location>
</feature>
<organism evidence="6 7">
    <name type="scientific">Actinoplanes derwentensis</name>
    <dbReference type="NCBI Taxonomy" id="113562"/>
    <lineage>
        <taxon>Bacteria</taxon>
        <taxon>Bacillati</taxon>
        <taxon>Actinomycetota</taxon>
        <taxon>Actinomycetes</taxon>
        <taxon>Micromonosporales</taxon>
        <taxon>Micromonosporaceae</taxon>
        <taxon>Actinoplanes</taxon>
    </lineage>
</organism>
<evidence type="ECO:0000256" key="4">
    <source>
        <dbReference type="PROSITE-ProRule" id="PRU00335"/>
    </source>
</evidence>
<keyword evidence="7" id="KW-1185">Reference proteome</keyword>
<dbReference type="InterPro" id="IPR050109">
    <property type="entry name" value="HTH-type_TetR-like_transc_reg"/>
</dbReference>
<dbReference type="Gene3D" id="1.10.10.60">
    <property type="entry name" value="Homeodomain-like"/>
    <property type="match status" value="1"/>
</dbReference>
<accession>A0A1H2A2G3</accession>
<proteinExistence type="predicted"/>
<dbReference type="InterPro" id="IPR041347">
    <property type="entry name" value="MftR_C"/>
</dbReference>
<dbReference type="Gene3D" id="1.10.357.10">
    <property type="entry name" value="Tetracycline Repressor, domain 2"/>
    <property type="match status" value="1"/>
</dbReference>
<evidence type="ECO:0000259" key="5">
    <source>
        <dbReference type="PROSITE" id="PS50977"/>
    </source>
</evidence>
<dbReference type="PANTHER" id="PTHR30055:SF234">
    <property type="entry name" value="HTH-TYPE TRANSCRIPTIONAL REGULATOR BETI"/>
    <property type="match status" value="1"/>
</dbReference>
<keyword evidence="1" id="KW-0805">Transcription regulation</keyword>
<evidence type="ECO:0000313" key="7">
    <source>
        <dbReference type="Proteomes" id="UP000198688"/>
    </source>
</evidence>